<dbReference type="EMBL" id="CP022356">
    <property type="protein sequence ID" value="ASK79186.1"/>
    <property type="molecule type" value="Genomic_DNA"/>
</dbReference>
<name>A0A220VG27_9GAMM</name>
<evidence type="ECO:0000259" key="1">
    <source>
        <dbReference type="Pfam" id="PF03466"/>
    </source>
</evidence>
<feature type="domain" description="LysR substrate-binding" evidence="1">
    <location>
        <begin position="18"/>
        <end position="77"/>
    </location>
</feature>
<dbReference type="Proteomes" id="UP000242175">
    <property type="component" value="Chromosome small"/>
</dbReference>
<accession>A0A220VG27</accession>
<dbReference type="SUPFAM" id="SSF53850">
    <property type="entry name" value="Periplasmic binding protein-like II"/>
    <property type="match status" value="1"/>
</dbReference>
<reference evidence="2 3" key="1">
    <citation type="journal article" date="2016" name="Int. J. Syst. Evol. Microbiol.">
        <title>Paraphotobacterium marinum gen. nov., sp. nov., a member of the family Vibrionaceae, isolated from surface seawater.</title>
        <authorList>
            <person name="Huang Z."/>
            <person name="Dong C."/>
            <person name="Shao Z."/>
        </authorList>
    </citation>
    <scope>NUCLEOTIDE SEQUENCE [LARGE SCALE GENOMIC DNA]</scope>
    <source>
        <strain evidence="2 3">NSCS20N07D</strain>
    </source>
</reference>
<dbReference type="InterPro" id="IPR005119">
    <property type="entry name" value="LysR_subst-bd"/>
</dbReference>
<dbReference type="KEGG" id="pmai:CF386_08940"/>
<sequence>MNQTCYTLNYSCKKKVSQYESNTITISVLNSISTFCLIPFLGEFYEKHPKTDVRLSTNWSLPPSDQNEVDLIIGYGKKIVGQITMLISYVAIS</sequence>
<evidence type="ECO:0000313" key="2">
    <source>
        <dbReference type="EMBL" id="ASK79186.1"/>
    </source>
</evidence>
<evidence type="ECO:0000313" key="3">
    <source>
        <dbReference type="Proteomes" id="UP000242175"/>
    </source>
</evidence>
<gene>
    <name evidence="2" type="ORF">CF386_08940</name>
</gene>
<proteinExistence type="predicted"/>
<protein>
    <recommendedName>
        <fullName evidence="1">LysR substrate-binding domain-containing protein</fullName>
    </recommendedName>
</protein>
<dbReference type="Pfam" id="PF03466">
    <property type="entry name" value="LysR_substrate"/>
    <property type="match status" value="1"/>
</dbReference>
<organism evidence="2 3">
    <name type="scientific">Paraphotobacterium marinum</name>
    <dbReference type="NCBI Taxonomy" id="1755811"/>
    <lineage>
        <taxon>Bacteria</taxon>
        <taxon>Pseudomonadati</taxon>
        <taxon>Pseudomonadota</taxon>
        <taxon>Gammaproteobacteria</taxon>
        <taxon>Vibrionales</taxon>
        <taxon>Vibrionaceae</taxon>
        <taxon>Paraphotobacterium</taxon>
    </lineage>
</organism>
<keyword evidence="3" id="KW-1185">Reference proteome</keyword>
<dbReference type="AlphaFoldDB" id="A0A220VG27"/>
<dbReference type="Gene3D" id="3.40.190.10">
    <property type="entry name" value="Periplasmic binding protein-like II"/>
    <property type="match status" value="1"/>
</dbReference>